<comment type="caution">
    <text evidence="1">The sequence shown here is derived from an EMBL/GenBank/DDBJ whole genome shotgun (WGS) entry which is preliminary data.</text>
</comment>
<sequence>MVVAEVQLLHTLYLPTARVVQKGNVGEKYIYALQMYKENTYISRILNNESALYFSSPQSILKGSASGHTQTWEYATDNNWFVGVKPNPRVKKGIKWSTQIARMKFGQSFKSNLELPRLSQLVEATDANWHGEHLLRVEAATTPNYDRLLIAGIWENKSGHFALYDLNSINRALTSSGISAVPISNFDNNKIAFHINNFYGGGNGDTYINSVQGYDIDNNRNIYITSQKATTNDNEIRPKIIKLPWGSTSNNDGQAFYLDGIIDRKYYTELESIQITGTGKVYVTASYHDRSVDSPVKESRIYQVFGIL</sequence>
<gene>
    <name evidence="1" type="ORF">FC44_GL001492</name>
</gene>
<dbReference type="InterPro" id="IPR035280">
    <property type="entry name" value="Helveticin_J"/>
</dbReference>
<dbReference type="Proteomes" id="UP000051735">
    <property type="component" value="Unassembled WGS sequence"/>
</dbReference>
<dbReference type="RefSeq" id="WP_162255601.1">
    <property type="nucleotide sequence ID" value="NZ_AZGN01000040.1"/>
</dbReference>
<protein>
    <submittedName>
        <fullName evidence="1">Bacteriocin helveticin j</fullName>
    </submittedName>
</protein>
<evidence type="ECO:0000313" key="2">
    <source>
        <dbReference type="Proteomes" id="UP000051735"/>
    </source>
</evidence>
<keyword evidence="2" id="KW-1185">Reference proteome</keyword>
<reference evidence="1 2" key="1">
    <citation type="journal article" date="2015" name="Genome Announc.">
        <title>Expanding the biotechnology potential of lactobacilli through comparative genomics of 213 strains and associated genera.</title>
        <authorList>
            <person name="Sun Z."/>
            <person name="Harris H.M."/>
            <person name="McCann A."/>
            <person name="Guo C."/>
            <person name="Argimon S."/>
            <person name="Zhang W."/>
            <person name="Yang X."/>
            <person name="Jeffery I.B."/>
            <person name="Cooney J.C."/>
            <person name="Kagawa T.F."/>
            <person name="Liu W."/>
            <person name="Song Y."/>
            <person name="Salvetti E."/>
            <person name="Wrobel A."/>
            <person name="Rasinkangas P."/>
            <person name="Parkhill J."/>
            <person name="Rea M.C."/>
            <person name="O'Sullivan O."/>
            <person name="Ritari J."/>
            <person name="Douillard F.P."/>
            <person name="Paul Ross R."/>
            <person name="Yang R."/>
            <person name="Briner A.E."/>
            <person name="Felis G.E."/>
            <person name="de Vos W.M."/>
            <person name="Barrangou R."/>
            <person name="Klaenhammer T.R."/>
            <person name="Caufield P.W."/>
            <person name="Cui Y."/>
            <person name="Zhang H."/>
            <person name="O'Toole P.W."/>
        </authorList>
    </citation>
    <scope>NUCLEOTIDE SEQUENCE [LARGE SCALE GENOMIC DNA]</scope>
    <source>
        <strain evidence="1 2">DSM 6629</strain>
    </source>
</reference>
<dbReference type="Pfam" id="PF17312">
    <property type="entry name" value="Helveticin_J"/>
    <property type="match status" value="1"/>
</dbReference>
<dbReference type="GeneID" id="75115985"/>
<proteinExistence type="predicted"/>
<accession>A0ABR5PRQ3</accession>
<dbReference type="EMBL" id="AZGN01000040">
    <property type="protein sequence ID" value="KRM32939.1"/>
    <property type="molecule type" value="Genomic_DNA"/>
</dbReference>
<name>A0ABR5PRQ3_9LACO</name>
<organism evidence="1 2">
    <name type="scientific">Lactobacillus intestinalis DSM 6629</name>
    <dbReference type="NCBI Taxonomy" id="1423761"/>
    <lineage>
        <taxon>Bacteria</taxon>
        <taxon>Bacillati</taxon>
        <taxon>Bacillota</taxon>
        <taxon>Bacilli</taxon>
        <taxon>Lactobacillales</taxon>
        <taxon>Lactobacillaceae</taxon>
        <taxon>Lactobacillus</taxon>
    </lineage>
</organism>
<evidence type="ECO:0000313" key="1">
    <source>
        <dbReference type="EMBL" id="KRM32939.1"/>
    </source>
</evidence>